<keyword evidence="4" id="KW-0249">Electron transport</keyword>
<keyword evidence="5 6" id="KW-0408">Iron</keyword>
<dbReference type="Pfam" id="PF13442">
    <property type="entry name" value="Cytochrome_CBB3"/>
    <property type="match status" value="2"/>
</dbReference>
<dbReference type="PRINTS" id="PR00607">
    <property type="entry name" value="CYTCHROMECIE"/>
</dbReference>
<evidence type="ECO:0000313" key="9">
    <source>
        <dbReference type="EMBL" id="KAA6133187.1"/>
    </source>
</evidence>
<feature type="transmembrane region" description="Helical" evidence="7">
    <location>
        <begin position="18"/>
        <end position="42"/>
    </location>
</feature>
<dbReference type="Proteomes" id="UP000324324">
    <property type="component" value="Unassembled WGS sequence"/>
</dbReference>
<name>A0A5M8BB31_9BURK</name>
<dbReference type="GO" id="GO:0020037">
    <property type="term" value="F:heme binding"/>
    <property type="evidence" value="ECO:0007669"/>
    <property type="project" value="InterPro"/>
</dbReference>
<evidence type="ECO:0000256" key="3">
    <source>
        <dbReference type="ARBA" id="ARBA00022723"/>
    </source>
</evidence>
<keyword evidence="3 6" id="KW-0479">Metal-binding</keyword>
<accession>A0A5M8BB31</accession>
<evidence type="ECO:0000313" key="10">
    <source>
        <dbReference type="Proteomes" id="UP000324324"/>
    </source>
</evidence>
<comment type="caution">
    <text evidence="9">The sequence shown here is derived from an EMBL/GenBank/DDBJ whole genome shotgun (WGS) entry which is preliminary data.</text>
</comment>
<feature type="domain" description="Cytochrome c" evidence="8">
    <location>
        <begin position="227"/>
        <end position="306"/>
    </location>
</feature>
<evidence type="ECO:0000256" key="1">
    <source>
        <dbReference type="ARBA" id="ARBA00022448"/>
    </source>
</evidence>
<dbReference type="InterPro" id="IPR002323">
    <property type="entry name" value="Cyt_CIE"/>
</dbReference>
<keyword evidence="1" id="KW-0813">Transport</keyword>
<dbReference type="SUPFAM" id="SSF46626">
    <property type="entry name" value="Cytochrome c"/>
    <property type="match status" value="2"/>
</dbReference>
<evidence type="ECO:0000259" key="8">
    <source>
        <dbReference type="PROSITE" id="PS51007"/>
    </source>
</evidence>
<dbReference type="EMBL" id="VWRN01000006">
    <property type="protein sequence ID" value="KAA6133187.1"/>
    <property type="molecule type" value="Genomic_DNA"/>
</dbReference>
<evidence type="ECO:0000256" key="2">
    <source>
        <dbReference type="ARBA" id="ARBA00022617"/>
    </source>
</evidence>
<dbReference type="PROSITE" id="PS51007">
    <property type="entry name" value="CYTC"/>
    <property type="match status" value="2"/>
</dbReference>
<dbReference type="Gene3D" id="1.10.760.10">
    <property type="entry name" value="Cytochrome c-like domain"/>
    <property type="match status" value="2"/>
</dbReference>
<dbReference type="GO" id="GO:0009055">
    <property type="term" value="F:electron transfer activity"/>
    <property type="evidence" value="ECO:0007669"/>
    <property type="project" value="InterPro"/>
</dbReference>
<dbReference type="GO" id="GO:0005506">
    <property type="term" value="F:iron ion binding"/>
    <property type="evidence" value="ECO:0007669"/>
    <property type="project" value="InterPro"/>
</dbReference>
<dbReference type="AlphaFoldDB" id="A0A5M8BB31"/>
<dbReference type="RefSeq" id="WP_149317500.1">
    <property type="nucleotide sequence ID" value="NZ_CP080293.1"/>
</dbReference>
<protein>
    <submittedName>
        <fullName evidence="9">Cytochrome c5 family protein</fullName>
    </submittedName>
</protein>
<organism evidence="9 10">
    <name type="scientific">Cupriavidus cauae</name>
    <dbReference type="NCBI Taxonomy" id="2608999"/>
    <lineage>
        <taxon>Bacteria</taxon>
        <taxon>Pseudomonadati</taxon>
        <taxon>Pseudomonadota</taxon>
        <taxon>Betaproteobacteria</taxon>
        <taxon>Burkholderiales</taxon>
        <taxon>Burkholderiaceae</taxon>
        <taxon>Cupriavidus</taxon>
    </lineage>
</organism>
<evidence type="ECO:0000256" key="6">
    <source>
        <dbReference type="PROSITE-ProRule" id="PRU00433"/>
    </source>
</evidence>
<evidence type="ECO:0000256" key="4">
    <source>
        <dbReference type="ARBA" id="ARBA00022982"/>
    </source>
</evidence>
<keyword evidence="2 6" id="KW-0349">Heme</keyword>
<dbReference type="InterPro" id="IPR009056">
    <property type="entry name" value="Cyt_c-like_dom"/>
</dbReference>
<proteinExistence type="predicted"/>
<evidence type="ECO:0000256" key="7">
    <source>
        <dbReference type="SAM" id="Phobius"/>
    </source>
</evidence>
<keyword evidence="7" id="KW-1133">Transmembrane helix</keyword>
<reference evidence="9 10" key="1">
    <citation type="submission" date="2019-09" db="EMBL/GenBank/DDBJ databases">
        <title>Isolation of a novel species in the genus Cupriavidus from patients with sepsis using whole genome sequencing.</title>
        <authorList>
            <person name="Kweon O.J."/>
            <person name="Lee M.-K."/>
        </authorList>
    </citation>
    <scope>NUCLEOTIDE SEQUENCE [LARGE SCALE GENOMIC DNA]</scope>
    <source>
        <strain evidence="9 10">MKL-01</strain>
    </source>
</reference>
<dbReference type="InterPro" id="IPR036909">
    <property type="entry name" value="Cyt_c-like_dom_sf"/>
</dbReference>
<evidence type="ECO:0000256" key="5">
    <source>
        <dbReference type="ARBA" id="ARBA00023004"/>
    </source>
</evidence>
<feature type="domain" description="Cytochrome c" evidence="8">
    <location>
        <begin position="76"/>
        <end position="158"/>
    </location>
</feature>
<keyword evidence="7" id="KW-0472">Membrane</keyword>
<sequence length="307" mass="30138">MSDVHNEHESPIKTPKQLIAVVIAAFVVPITVIILLVSFVGYGGPEGAGSTDTAEAVVDRIKPVASLELRDPNAPRVFKTGEQVYTAVCAACHATGAAGAPKFGAAGDWSARLGQGYDGLMKSVIAGKGAMPPRAGTSPDDFADYELARAMVHLVNSAGGKLQEPAAPAPAAATTAAASEPAAPAADAAAAAPAAAAPAAAAPAAPAAPAPAAAAPAQTTAAAPAAASAEVGKRVYDQVCAACHAAGVAGAPKVGDKAAWAPRIKEGMDAVHNFALKGKGVMPPKGGYAGPDADVIAAADYMVNASK</sequence>
<keyword evidence="10" id="KW-1185">Reference proteome</keyword>
<dbReference type="PANTHER" id="PTHR40942">
    <property type="match status" value="1"/>
</dbReference>
<keyword evidence="7" id="KW-0812">Transmembrane</keyword>
<dbReference type="PANTHER" id="PTHR40942:SF4">
    <property type="entry name" value="CYTOCHROME C5"/>
    <property type="match status" value="1"/>
</dbReference>
<gene>
    <name evidence="9" type="ORF">F1599_01880</name>
</gene>